<accession>A0A3G4VJW0</accession>
<organism evidence="6 7">
    <name type="scientific">Vibrio mediterranei</name>
    <dbReference type="NCBI Taxonomy" id="689"/>
    <lineage>
        <taxon>Bacteria</taxon>
        <taxon>Pseudomonadati</taxon>
        <taxon>Pseudomonadota</taxon>
        <taxon>Gammaproteobacteria</taxon>
        <taxon>Vibrionales</taxon>
        <taxon>Vibrionaceae</taxon>
        <taxon>Vibrio</taxon>
    </lineage>
</organism>
<dbReference type="SUPFAM" id="SSF161084">
    <property type="entry name" value="MAPEG domain-like"/>
    <property type="match status" value="1"/>
</dbReference>
<name>A0A3G4VJW0_9VIBR</name>
<dbReference type="PANTHER" id="PTHR31004:SF1">
    <property type="entry name" value="TRANSMEMBRANE PROTEIN 79"/>
    <property type="match status" value="1"/>
</dbReference>
<keyword evidence="3 5" id="KW-1133">Transmembrane helix</keyword>
<keyword evidence="4 5" id="KW-0472">Membrane</keyword>
<dbReference type="GO" id="GO:0045055">
    <property type="term" value="P:regulated exocytosis"/>
    <property type="evidence" value="ECO:0007669"/>
    <property type="project" value="TreeGrafter"/>
</dbReference>
<dbReference type="Proteomes" id="UP000279760">
    <property type="component" value="Chromosome 2"/>
</dbReference>
<gene>
    <name evidence="6" type="ORF">ECB94_18110</name>
</gene>
<dbReference type="Pfam" id="PF01124">
    <property type="entry name" value="MAPEG"/>
    <property type="match status" value="1"/>
</dbReference>
<dbReference type="InterPro" id="IPR001129">
    <property type="entry name" value="Membr-assoc_MAPEG"/>
</dbReference>
<feature type="transmembrane region" description="Helical" evidence="5">
    <location>
        <begin position="117"/>
        <end position="137"/>
    </location>
</feature>
<evidence type="ECO:0000256" key="5">
    <source>
        <dbReference type="SAM" id="Phobius"/>
    </source>
</evidence>
<dbReference type="InterPro" id="IPR023352">
    <property type="entry name" value="MAPEG-like_dom_sf"/>
</dbReference>
<dbReference type="PANTHER" id="PTHR31004">
    <property type="entry name" value="TRANSMEMBRANE PROTEIN 79"/>
    <property type="match status" value="1"/>
</dbReference>
<dbReference type="RefSeq" id="WP_124941307.1">
    <property type="nucleotide sequence ID" value="NZ_CP033578.1"/>
</dbReference>
<evidence type="ECO:0000256" key="4">
    <source>
        <dbReference type="ARBA" id="ARBA00023136"/>
    </source>
</evidence>
<evidence type="ECO:0000313" key="6">
    <source>
        <dbReference type="EMBL" id="AYV23221.1"/>
    </source>
</evidence>
<reference evidence="6 7" key="1">
    <citation type="submission" date="2018-11" db="EMBL/GenBank/DDBJ databases">
        <title>Complete Genome Sequence of Vbrio mediterranei 117-T6: a Potential Pathogen Bacteria Isolated from the Conchocelis of Pyropia.</title>
        <authorList>
            <person name="Liu Q."/>
        </authorList>
    </citation>
    <scope>NUCLEOTIDE SEQUENCE [LARGE SCALE GENOMIC DNA]</scope>
    <source>
        <strain evidence="6 7">117-T6</strain>
    </source>
</reference>
<sequence length="172" mass="18692">MALSTKQQGVAKGMGLALFLSLASIGYAIYSNPLSFDDNTNRFEVLSYSFILPTLFLLISIGRLAKHRFFSAEDIDGSGLTQGSQQARILQSIIQNTLEQLVIAMPIYFAWSTLAPSLWLSAVPICSALFLLGRVLFAIGYKHGAPARSFGFALTFYSSAVLLLALLTAVIF</sequence>
<proteinExistence type="predicted"/>
<evidence type="ECO:0000256" key="2">
    <source>
        <dbReference type="ARBA" id="ARBA00022692"/>
    </source>
</evidence>
<feature type="transmembrane region" description="Helical" evidence="5">
    <location>
        <begin position="12"/>
        <end position="30"/>
    </location>
</feature>
<keyword evidence="2 5" id="KW-0812">Transmembrane</keyword>
<evidence type="ECO:0000256" key="3">
    <source>
        <dbReference type="ARBA" id="ARBA00022989"/>
    </source>
</evidence>
<comment type="subcellular location">
    <subcellularLocation>
        <location evidence="1">Membrane</location>
    </subcellularLocation>
</comment>
<feature type="transmembrane region" description="Helical" evidence="5">
    <location>
        <begin position="149"/>
        <end position="171"/>
    </location>
</feature>
<dbReference type="GO" id="GO:0005765">
    <property type="term" value="C:lysosomal membrane"/>
    <property type="evidence" value="ECO:0007669"/>
    <property type="project" value="TreeGrafter"/>
</dbReference>
<protein>
    <submittedName>
        <fullName evidence="6">MAPEG family protein</fullName>
    </submittedName>
</protein>
<evidence type="ECO:0000256" key="1">
    <source>
        <dbReference type="ARBA" id="ARBA00004370"/>
    </source>
</evidence>
<evidence type="ECO:0000313" key="7">
    <source>
        <dbReference type="Proteomes" id="UP000279760"/>
    </source>
</evidence>
<dbReference type="AlphaFoldDB" id="A0A3G4VJW0"/>
<feature type="transmembrane region" description="Helical" evidence="5">
    <location>
        <begin position="45"/>
        <end position="65"/>
    </location>
</feature>
<dbReference type="EMBL" id="CP033578">
    <property type="protein sequence ID" value="AYV23221.1"/>
    <property type="molecule type" value="Genomic_DNA"/>
</dbReference>
<dbReference type="Gene3D" id="1.20.120.550">
    <property type="entry name" value="Membrane associated eicosanoid/glutathione metabolism-like domain"/>
    <property type="match status" value="1"/>
</dbReference>